<keyword evidence="2" id="KW-0804">Transcription</keyword>
<dbReference type="Gene3D" id="1.25.70.10">
    <property type="entry name" value="Transcription termination factor 3, mitochondrial"/>
    <property type="match status" value="1"/>
</dbReference>
<dbReference type="AlphaFoldDB" id="A0A6J1AV87"/>
<gene>
    <name evidence="5" type="primary">LOC110421158</name>
</gene>
<dbReference type="OrthoDB" id="637682at2759"/>
<keyword evidence="4" id="KW-1185">Reference proteome</keyword>
<evidence type="ECO:0000256" key="3">
    <source>
        <dbReference type="ARBA" id="ARBA00022946"/>
    </source>
</evidence>
<proteinExistence type="inferred from homology"/>
<dbReference type="InterPro" id="IPR003690">
    <property type="entry name" value="MTERF"/>
</dbReference>
<dbReference type="FunFam" id="1.25.70.10:FF:000001">
    <property type="entry name" value="Mitochondrial transcription termination factor-like"/>
    <property type="match status" value="1"/>
</dbReference>
<comment type="similarity">
    <text evidence="1">Belongs to the mTERF family.</text>
</comment>
<evidence type="ECO:0000256" key="1">
    <source>
        <dbReference type="ARBA" id="ARBA00007692"/>
    </source>
</evidence>
<reference evidence="5" key="1">
    <citation type="submission" date="2025-08" db="UniProtKB">
        <authorList>
            <consortium name="RefSeq"/>
        </authorList>
    </citation>
    <scope>IDENTIFICATION</scope>
    <source>
        <tissue evidence="5">Leaf</tissue>
    </source>
</reference>
<dbReference type="GO" id="GO:0006353">
    <property type="term" value="P:DNA-templated transcription termination"/>
    <property type="evidence" value="ECO:0007669"/>
    <property type="project" value="UniProtKB-KW"/>
</dbReference>
<name>A0A6J1AV87_9ROSI</name>
<dbReference type="SMART" id="SM00733">
    <property type="entry name" value="Mterf"/>
    <property type="match status" value="7"/>
</dbReference>
<evidence type="ECO:0000313" key="5">
    <source>
        <dbReference type="RefSeq" id="XP_021290329.1"/>
    </source>
</evidence>
<keyword evidence="2" id="KW-0805">Transcription regulation</keyword>
<dbReference type="GO" id="GO:0003676">
    <property type="term" value="F:nucleic acid binding"/>
    <property type="evidence" value="ECO:0007669"/>
    <property type="project" value="InterPro"/>
</dbReference>
<dbReference type="Proteomes" id="UP000504621">
    <property type="component" value="Unplaced"/>
</dbReference>
<protein>
    <submittedName>
        <fullName evidence="5">Transcription termination factor MTERF9, chloroplastic-like</fullName>
    </submittedName>
</protein>
<dbReference type="PANTHER" id="PTHR13068">
    <property type="entry name" value="CGI-12 PROTEIN-RELATED"/>
    <property type="match status" value="1"/>
</dbReference>
<organism evidence="4 5">
    <name type="scientific">Herrania umbratica</name>
    <dbReference type="NCBI Taxonomy" id="108875"/>
    <lineage>
        <taxon>Eukaryota</taxon>
        <taxon>Viridiplantae</taxon>
        <taxon>Streptophyta</taxon>
        <taxon>Embryophyta</taxon>
        <taxon>Tracheophyta</taxon>
        <taxon>Spermatophyta</taxon>
        <taxon>Magnoliopsida</taxon>
        <taxon>eudicotyledons</taxon>
        <taxon>Gunneridae</taxon>
        <taxon>Pentapetalae</taxon>
        <taxon>rosids</taxon>
        <taxon>malvids</taxon>
        <taxon>Malvales</taxon>
        <taxon>Malvaceae</taxon>
        <taxon>Byttnerioideae</taxon>
        <taxon>Herrania</taxon>
    </lineage>
</organism>
<keyword evidence="2" id="KW-0806">Transcription termination</keyword>
<dbReference type="GeneID" id="110421158"/>
<accession>A0A6J1AV87</accession>
<sequence length="396" mass="45219">MFCLLCQRILHGRHAITASQSHKVLYVSQNDPSSLVGVSASVTLRCISSSSKKQPFTVSYLKKKCGLSSESALNAAKYVQFATSDRADTVIAFFKNHGFSEPQIIRLIKRRPVVLLYDVEKTLSPKLEFLRSKGTSSPDLIKILSDNPAIFGSSLEKQIVPSFNCLSNLLKSDEKIIHAVKRYPRLLCYDLNAILLPNIDLLLDDGVPEYRIVTTLQSLPSTLMRSPIQFKNMIEETKEMGFIPSRPMFMVALSAVSSMSKATWKKKFEVFKKFGWSEKEALEAFRRYPMFIKVSEDKFMLTMDFLVNKMGFRSSIFAKRPRILMMSLDKKIVPRGLFALDLLSKGIIKRVNMQDLFETSDNLFVEKFVNRFKAEDSELLKLYKEKLNLSKNWKIG</sequence>
<dbReference type="Pfam" id="PF02536">
    <property type="entry name" value="mTERF"/>
    <property type="match status" value="2"/>
</dbReference>
<evidence type="ECO:0000313" key="4">
    <source>
        <dbReference type="Proteomes" id="UP000504621"/>
    </source>
</evidence>
<dbReference type="PANTHER" id="PTHR13068:SF204">
    <property type="entry name" value="TRANSCRIPTION TERMINATION FACTOR FAMILY PROTEIN, PUTATIVE ISOFORM 1-RELATED"/>
    <property type="match status" value="1"/>
</dbReference>
<dbReference type="RefSeq" id="XP_021290329.1">
    <property type="nucleotide sequence ID" value="XM_021434654.1"/>
</dbReference>
<dbReference type="InterPro" id="IPR038538">
    <property type="entry name" value="MTERF_sf"/>
</dbReference>
<evidence type="ECO:0000256" key="2">
    <source>
        <dbReference type="ARBA" id="ARBA00022472"/>
    </source>
</evidence>
<keyword evidence="3" id="KW-0809">Transit peptide</keyword>